<dbReference type="PANTHER" id="PTHR48111:SF36">
    <property type="entry name" value="TRANSCRIPTIONAL REGULATORY PROTEIN CUTR"/>
    <property type="match status" value="1"/>
</dbReference>
<dbReference type="Gene3D" id="6.10.250.690">
    <property type="match status" value="1"/>
</dbReference>
<dbReference type="Pfam" id="PF00486">
    <property type="entry name" value="Trans_reg_C"/>
    <property type="match status" value="1"/>
</dbReference>
<dbReference type="EMBL" id="LVVY01000099">
    <property type="protein sequence ID" value="OAM76096.1"/>
    <property type="molecule type" value="Genomic_DNA"/>
</dbReference>
<feature type="domain" description="OmpR/PhoB-type" evidence="5">
    <location>
        <begin position="124"/>
        <end position="220"/>
    </location>
</feature>
<accession>A0A178HVR9</accession>
<dbReference type="GO" id="GO:0032993">
    <property type="term" value="C:protein-DNA complex"/>
    <property type="evidence" value="ECO:0007669"/>
    <property type="project" value="TreeGrafter"/>
</dbReference>
<keyword evidence="2" id="KW-0597">Phosphoprotein</keyword>
<comment type="caution">
    <text evidence="6">The sequence shown here is derived from an EMBL/GenBank/DDBJ whole genome shotgun (WGS) entry which is preliminary data.</text>
</comment>
<dbReference type="InterPro" id="IPR011006">
    <property type="entry name" value="CheY-like_superfamily"/>
</dbReference>
<gene>
    <name evidence="6" type="ORF">A3840_13540</name>
</gene>
<organism evidence="6 7">
    <name type="scientific">Devosia elaeis</name>
    <dbReference type="NCBI Taxonomy" id="1770058"/>
    <lineage>
        <taxon>Bacteria</taxon>
        <taxon>Pseudomonadati</taxon>
        <taxon>Pseudomonadota</taxon>
        <taxon>Alphaproteobacteria</taxon>
        <taxon>Hyphomicrobiales</taxon>
        <taxon>Devosiaceae</taxon>
        <taxon>Devosia</taxon>
    </lineage>
</organism>
<proteinExistence type="predicted"/>
<name>A0A178HVR9_9HYPH</name>
<evidence type="ECO:0000313" key="7">
    <source>
        <dbReference type="Proteomes" id="UP000078389"/>
    </source>
</evidence>
<sequence>MRILLVEDEMNMVAALTAALSRHDIVVDHARTLEIAQEACRSRVHDAVLLDRKLPDGDGLSLIPLFRREQAGLPIIVLSALGSPDHRVAGLDHGADDYLPKPFSTDELLARLRAVMRRPAQIGESMVKVGQLRFNLTERQAEVADKPLNLTRRELLALEILVRRSGRTVSRTALEEAVYGYDDEIASNSLEAHISRLRRKLDGAGIEIHAIRGLGYLLRATS</sequence>
<dbReference type="GO" id="GO:0006355">
    <property type="term" value="P:regulation of DNA-templated transcription"/>
    <property type="evidence" value="ECO:0007669"/>
    <property type="project" value="InterPro"/>
</dbReference>
<dbReference type="STRING" id="1770058.A3840_13540"/>
<dbReference type="AlphaFoldDB" id="A0A178HVR9"/>
<evidence type="ECO:0000259" key="4">
    <source>
        <dbReference type="PROSITE" id="PS50110"/>
    </source>
</evidence>
<dbReference type="SMART" id="SM00862">
    <property type="entry name" value="Trans_reg_C"/>
    <property type="match status" value="1"/>
</dbReference>
<feature type="domain" description="Response regulatory" evidence="4">
    <location>
        <begin position="2"/>
        <end position="116"/>
    </location>
</feature>
<dbReference type="GO" id="GO:0005829">
    <property type="term" value="C:cytosol"/>
    <property type="evidence" value="ECO:0007669"/>
    <property type="project" value="TreeGrafter"/>
</dbReference>
<dbReference type="InterPro" id="IPR039420">
    <property type="entry name" value="WalR-like"/>
</dbReference>
<dbReference type="SMART" id="SM00448">
    <property type="entry name" value="REC"/>
    <property type="match status" value="1"/>
</dbReference>
<evidence type="ECO:0000259" key="5">
    <source>
        <dbReference type="PROSITE" id="PS51755"/>
    </source>
</evidence>
<dbReference type="SUPFAM" id="SSF52172">
    <property type="entry name" value="CheY-like"/>
    <property type="match status" value="1"/>
</dbReference>
<evidence type="ECO:0000313" key="6">
    <source>
        <dbReference type="EMBL" id="OAM76096.1"/>
    </source>
</evidence>
<dbReference type="RefSeq" id="WP_067457723.1">
    <property type="nucleotide sequence ID" value="NZ_LVVY01000099.1"/>
</dbReference>
<feature type="DNA-binding region" description="OmpR/PhoB-type" evidence="3">
    <location>
        <begin position="124"/>
        <end position="220"/>
    </location>
</feature>
<dbReference type="GO" id="GO:0000156">
    <property type="term" value="F:phosphorelay response regulator activity"/>
    <property type="evidence" value="ECO:0007669"/>
    <property type="project" value="TreeGrafter"/>
</dbReference>
<protein>
    <submittedName>
        <fullName evidence="6">DNA-binding response regulator</fullName>
    </submittedName>
</protein>
<evidence type="ECO:0000256" key="2">
    <source>
        <dbReference type="PROSITE-ProRule" id="PRU00169"/>
    </source>
</evidence>
<dbReference type="Gene3D" id="1.10.10.10">
    <property type="entry name" value="Winged helix-like DNA-binding domain superfamily/Winged helix DNA-binding domain"/>
    <property type="match status" value="1"/>
</dbReference>
<keyword evidence="7" id="KW-1185">Reference proteome</keyword>
<dbReference type="CDD" id="cd00383">
    <property type="entry name" value="trans_reg_C"/>
    <property type="match status" value="1"/>
</dbReference>
<keyword evidence="1 3" id="KW-0238">DNA-binding</keyword>
<dbReference type="PROSITE" id="PS50110">
    <property type="entry name" value="RESPONSE_REGULATORY"/>
    <property type="match status" value="1"/>
</dbReference>
<dbReference type="Gene3D" id="3.40.50.2300">
    <property type="match status" value="1"/>
</dbReference>
<dbReference type="InterPro" id="IPR001789">
    <property type="entry name" value="Sig_transdc_resp-reg_receiver"/>
</dbReference>
<dbReference type="Pfam" id="PF00072">
    <property type="entry name" value="Response_reg"/>
    <property type="match status" value="1"/>
</dbReference>
<reference evidence="6 7" key="1">
    <citation type="submission" date="2016-03" db="EMBL/GenBank/DDBJ databases">
        <title>Genome sequencing of Devosia sp. S37.</title>
        <authorList>
            <person name="Mohd Nor M."/>
        </authorList>
    </citation>
    <scope>NUCLEOTIDE SEQUENCE [LARGE SCALE GENOMIC DNA]</scope>
    <source>
        <strain evidence="6 7">S37</strain>
    </source>
</reference>
<evidence type="ECO:0000256" key="3">
    <source>
        <dbReference type="PROSITE-ProRule" id="PRU01091"/>
    </source>
</evidence>
<dbReference type="InterPro" id="IPR036388">
    <property type="entry name" value="WH-like_DNA-bd_sf"/>
</dbReference>
<evidence type="ECO:0000256" key="1">
    <source>
        <dbReference type="ARBA" id="ARBA00023125"/>
    </source>
</evidence>
<dbReference type="GO" id="GO:0000976">
    <property type="term" value="F:transcription cis-regulatory region binding"/>
    <property type="evidence" value="ECO:0007669"/>
    <property type="project" value="TreeGrafter"/>
</dbReference>
<dbReference type="InterPro" id="IPR001867">
    <property type="entry name" value="OmpR/PhoB-type_DNA-bd"/>
</dbReference>
<dbReference type="OrthoDB" id="5297525at2"/>
<dbReference type="Proteomes" id="UP000078389">
    <property type="component" value="Unassembled WGS sequence"/>
</dbReference>
<feature type="modified residue" description="4-aspartylphosphate" evidence="2">
    <location>
        <position position="51"/>
    </location>
</feature>
<dbReference type="PANTHER" id="PTHR48111">
    <property type="entry name" value="REGULATOR OF RPOS"/>
    <property type="match status" value="1"/>
</dbReference>
<dbReference type="PROSITE" id="PS51755">
    <property type="entry name" value="OMPR_PHOB"/>
    <property type="match status" value="1"/>
</dbReference>